<proteinExistence type="predicted"/>
<keyword evidence="3" id="KW-1185">Reference proteome</keyword>
<dbReference type="GeneTree" id="ENSGT00530000063647"/>
<accession>A0A1W2P811</accession>
<reference evidence="1 3" key="1">
    <citation type="journal article" date="2009" name="PLoS Biol.">
        <title>Lineage-specific biology revealed by a finished genome assembly of the mouse.</title>
        <authorList>
            <consortium name="Mouse Genome Sequencing Consortium"/>
            <person name="Church D.M."/>
            <person name="Goodstadt L."/>
            <person name="Hillier L.W."/>
            <person name="Zody M.C."/>
            <person name="Goldstein S."/>
            <person name="She X."/>
            <person name="Bult C.J."/>
            <person name="Agarwala R."/>
            <person name="Cherry J.L."/>
            <person name="DiCuccio M."/>
            <person name="Hlavina W."/>
            <person name="Kapustin Y."/>
            <person name="Meric P."/>
            <person name="Maglott D."/>
            <person name="Birtle Z."/>
            <person name="Marques A.C."/>
            <person name="Graves T."/>
            <person name="Zhou S."/>
            <person name="Teague B."/>
            <person name="Potamousis K."/>
            <person name="Churas C."/>
            <person name="Place M."/>
            <person name="Herschleb J."/>
            <person name="Runnheim R."/>
            <person name="Forrest D."/>
            <person name="Amos-Landgraf J."/>
            <person name="Schwartz D.C."/>
            <person name="Cheng Z."/>
            <person name="Lindblad-Toh K."/>
            <person name="Eichler E.E."/>
            <person name="Ponting C.P."/>
        </authorList>
    </citation>
    <scope>NUCLEOTIDE SEQUENCE [LARGE SCALE GENOMIC DNA]</scope>
    <source>
        <strain evidence="1 3">C57BL/6J</strain>
    </source>
</reference>
<evidence type="ECO:0000313" key="3">
    <source>
        <dbReference type="Proteomes" id="UP000000589"/>
    </source>
</evidence>
<dbReference type="VEuPathDB" id="HostDB:ENSMUSG00000025373"/>
<dbReference type="AGR" id="MGI:1914838"/>
<evidence type="ECO:0000313" key="2">
    <source>
        <dbReference type="MGI" id="MGI:1914838"/>
    </source>
</evidence>
<reference evidence="1" key="4">
    <citation type="submission" date="2025-09" db="UniProtKB">
        <authorList>
            <consortium name="Ensembl"/>
        </authorList>
    </citation>
    <scope>IDENTIFICATION</scope>
    <source>
        <strain evidence="1">C57BL/6J</strain>
    </source>
</reference>
<gene>
    <name evidence="1 2" type="primary">Rnf41</name>
</gene>
<reference evidence="1 3" key="2">
    <citation type="journal article" date="2011" name="PLoS Biol.">
        <title>Modernizing reference genome assemblies.</title>
        <authorList>
            <person name="Church D.M."/>
            <person name="Schneider V.A."/>
            <person name="Graves T."/>
            <person name="Auger K."/>
            <person name="Cunningham F."/>
            <person name="Bouk N."/>
            <person name="Chen H.C."/>
            <person name="Agarwala R."/>
            <person name="McLaren W.M."/>
            <person name="Ritchie G.R."/>
            <person name="Albracht D."/>
            <person name="Kremitzki M."/>
            <person name="Rock S."/>
            <person name="Kotkiewicz H."/>
            <person name="Kremitzki C."/>
            <person name="Wollam A."/>
            <person name="Trani L."/>
            <person name="Fulton L."/>
            <person name="Fulton R."/>
            <person name="Matthews L."/>
            <person name="Whitehead S."/>
            <person name="Chow W."/>
            <person name="Torrance J."/>
            <person name="Dunn M."/>
            <person name="Harden G."/>
            <person name="Threadgold G."/>
            <person name="Wood J."/>
            <person name="Collins J."/>
            <person name="Heath P."/>
            <person name="Griffiths G."/>
            <person name="Pelan S."/>
            <person name="Grafham D."/>
            <person name="Eichler E.E."/>
            <person name="Weinstock G."/>
            <person name="Mardis E.R."/>
            <person name="Wilson R.K."/>
            <person name="Howe K."/>
            <person name="Flicek P."/>
            <person name="Hubbard T."/>
        </authorList>
    </citation>
    <scope>NUCLEOTIDE SEQUENCE [LARGE SCALE GENOMIC DNA]</scope>
    <source>
        <strain evidence="1 3">C57BL/6J</strain>
    </source>
</reference>
<dbReference type="Ensembl" id="ENSMUST00000218371.2">
    <property type="protein sequence ID" value="ENSMUSP00000151889.2"/>
    <property type="gene ID" value="ENSMUSG00000025373.15"/>
</dbReference>
<protein>
    <submittedName>
        <fullName evidence="1">Ring finger protein 41</fullName>
    </submittedName>
</protein>
<reference evidence="1" key="3">
    <citation type="submission" date="2025-08" db="UniProtKB">
        <authorList>
            <consortium name="Ensembl"/>
        </authorList>
    </citation>
    <scope>IDENTIFICATION</scope>
    <source>
        <strain evidence="1">C57BL/6J</strain>
    </source>
</reference>
<dbReference type="Antibodypedia" id="15762">
    <property type="antibodies" value="201 antibodies from 31 providers"/>
</dbReference>
<dbReference type="Proteomes" id="UP000000589">
    <property type="component" value="Chromosome 10"/>
</dbReference>
<evidence type="ECO:0000313" key="1">
    <source>
        <dbReference type="Ensembl" id="ENSMUSP00000151889.2"/>
    </source>
</evidence>
<sequence>MGYDVTRFQGDVDEDLICPICSGVLEEPVQAGSLSLSCIPSPALLEVIILTDKCRLRGKRNQLEVILDNSAWRCPKMNCQTTIALSTCAPWSSSSSRALQSWRRPRLNTSTSWQSRSETFSC</sequence>
<dbReference type="SUPFAM" id="SSF57850">
    <property type="entry name" value="RING/U-box"/>
    <property type="match status" value="1"/>
</dbReference>
<organism evidence="1 3">
    <name type="scientific">Mus musculus</name>
    <name type="common">Mouse</name>
    <dbReference type="NCBI Taxonomy" id="10090"/>
    <lineage>
        <taxon>Eukaryota</taxon>
        <taxon>Metazoa</taxon>
        <taxon>Chordata</taxon>
        <taxon>Craniata</taxon>
        <taxon>Vertebrata</taxon>
        <taxon>Euteleostomi</taxon>
        <taxon>Mammalia</taxon>
        <taxon>Eutheria</taxon>
        <taxon>Euarchontoglires</taxon>
        <taxon>Glires</taxon>
        <taxon>Rodentia</taxon>
        <taxon>Myomorpha</taxon>
        <taxon>Muroidea</taxon>
        <taxon>Muridae</taxon>
        <taxon>Murinae</taxon>
        <taxon>Mus</taxon>
        <taxon>Mus</taxon>
    </lineage>
</organism>
<dbReference type="AlphaFoldDB" id="A0A1W2P811"/>
<dbReference type="ExpressionAtlas" id="A0A1W2P811">
    <property type="expression patterns" value="baseline and differential"/>
</dbReference>
<name>A0A1W2P811_MOUSE</name>
<dbReference type="Bgee" id="ENSMUSG00000025373">
    <property type="expression patterns" value="Expressed in cortical plate and 245 other cell types or tissues"/>
</dbReference>
<dbReference type="MGI" id="MGI:1914838">
    <property type="gene designation" value="Rnf41"/>
</dbReference>
<dbReference type="SMR" id="A0A1W2P811"/>